<name>A0A7Z7N9P5_9MYCO</name>
<organism evidence="1 2">
    <name type="scientific">Mycobacterium simulans</name>
    <dbReference type="NCBI Taxonomy" id="627089"/>
    <lineage>
        <taxon>Bacteria</taxon>
        <taxon>Bacillati</taxon>
        <taxon>Actinomycetota</taxon>
        <taxon>Actinomycetes</taxon>
        <taxon>Mycobacteriales</taxon>
        <taxon>Mycobacteriaceae</taxon>
        <taxon>Mycobacterium</taxon>
    </lineage>
</organism>
<evidence type="ECO:0000313" key="2">
    <source>
        <dbReference type="Proteomes" id="UP000554965"/>
    </source>
</evidence>
<dbReference type="EMBL" id="OCTY01000002">
    <property type="protein sequence ID" value="SOJ54035.1"/>
    <property type="molecule type" value="Genomic_DNA"/>
</dbReference>
<evidence type="ECO:0000313" key="1">
    <source>
        <dbReference type="EMBL" id="SOJ54035.1"/>
    </source>
</evidence>
<accession>A0A7Z7N9P5</accession>
<gene>
    <name evidence="1" type="ORF">MSIMFB_01533</name>
</gene>
<reference evidence="1 2" key="1">
    <citation type="submission" date="2017-10" db="EMBL/GenBank/DDBJ databases">
        <authorList>
            <consortium name="Urmite Genomes"/>
        </authorList>
    </citation>
    <scope>NUCLEOTIDE SEQUENCE [LARGE SCALE GENOMIC DNA]</scope>
    <source>
        <strain evidence="1 2">FB-527</strain>
    </source>
</reference>
<comment type="caution">
    <text evidence="1">The sequence shown here is derived from an EMBL/GenBank/DDBJ whole genome shotgun (WGS) entry which is preliminary data.</text>
</comment>
<proteinExistence type="predicted"/>
<keyword evidence="2" id="KW-1185">Reference proteome</keyword>
<dbReference type="AlphaFoldDB" id="A0A7Z7N9P5"/>
<protein>
    <submittedName>
        <fullName evidence="1">Uncharacterized protein</fullName>
    </submittedName>
</protein>
<dbReference type="Proteomes" id="UP000554965">
    <property type="component" value="Unassembled WGS sequence"/>
</dbReference>
<sequence length="71" mass="8549">MLEQVGGLCVDLERILFVEQIDIEQLVRHMQIVIQTDTNNLLAENLFGWHRVRFWRCDYNRYDNGSLNRHC</sequence>